<keyword evidence="5 9" id="KW-0732">Signal</keyword>
<comment type="subcellular location">
    <subcellularLocation>
        <location evidence="1">Cell membrane</location>
        <topology evidence="1">Lipid-anchor</topology>
        <topology evidence="1">GPI-anchor</topology>
    </subcellularLocation>
</comment>
<evidence type="ECO:0000256" key="7">
    <source>
        <dbReference type="ARBA" id="ARBA00023180"/>
    </source>
</evidence>
<evidence type="ECO:0000256" key="8">
    <source>
        <dbReference type="ARBA" id="ARBA00023288"/>
    </source>
</evidence>
<feature type="chain" id="PRO_5042171562" evidence="9">
    <location>
        <begin position="22"/>
        <end position="141"/>
    </location>
</feature>
<evidence type="ECO:0000256" key="9">
    <source>
        <dbReference type="SAM" id="SignalP"/>
    </source>
</evidence>
<evidence type="ECO:0000259" key="10">
    <source>
        <dbReference type="Pfam" id="PF14368"/>
    </source>
</evidence>
<evidence type="ECO:0000256" key="1">
    <source>
        <dbReference type="ARBA" id="ARBA00004609"/>
    </source>
</evidence>
<protein>
    <submittedName>
        <fullName evidence="11">Protein YLS3</fullName>
    </submittedName>
</protein>
<proteinExistence type="inferred from homology"/>
<dbReference type="CDD" id="cd00010">
    <property type="entry name" value="AAI_LTSS"/>
    <property type="match status" value="1"/>
</dbReference>
<evidence type="ECO:0000256" key="3">
    <source>
        <dbReference type="ARBA" id="ARBA00022475"/>
    </source>
</evidence>
<dbReference type="EMBL" id="JACGWO010000013">
    <property type="protein sequence ID" value="KAK4413064.1"/>
    <property type="molecule type" value="Genomic_DNA"/>
</dbReference>
<keyword evidence="8" id="KW-0449">Lipoprotein</keyword>
<dbReference type="PANTHER" id="PTHR33044">
    <property type="entry name" value="BIFUNCTIONAL INHIBITOR/LIPID-TRANSFER PROTEIN/SEED STORAGE 2S ALBUMIN SUPERFAMILY PROTEIN-RELATED"/>
    <property type="match status" value="1"/>
</dbReference>
<dbReference type="InterPro" id="IPR016140">
    <property type="entry name" value="Bifunc_inhib/LTP/seed_store"/>
</dbReference>
<keyword evidence="12" id="KW-1185">Reference proteome</keyword>
<dbReference type="GO" id="GO:0005886">
    <property type="term" value="C:plasma membrane"/>
    <property type="evidence" value="ECO:0007669"/>
    <property type="project" value="UniProtKB-SubCell"/>
</dbReference>
<dbReference type="InterPro" id="IPR036312">
    <property type="entry name" value="Bifun_inhib/LTP/seed_sf"/>
</dbReference>
<reference evidence="11" key="2">
    <citation type="journal article" date="2024" name="Plant">
        <title>Genomic evolution and insights into agronomic trait innovations of Sesamum species.</title>
        <authorList>
            <person name="Miao H."/>
            <person name="Wang L."/>
            <person name="Qu L."/>
            <person name="Liu H."/>
            <person name="Sun Y."/>
            <person name="Le M."/>
            <person name="Wang Q."/>
            <person name="Wei S."/>
            <person name="Zheng Y."/>
            <person name="Lin W."/>
            <person name="Duan Y."/>
            <person name="Cao H."/>
            <person name="Xiong S."/>
            <person name="Wang X."/>
            <person name="Wei L."/>
            <person name="Li C."/>
            <person name="Ma Q."/>
            <person name="Ju M."/>
            <person name="Zhao R."/>
            <person name="Li G."/>
            <person name="Mu C."/>
            <person name="Tian Q."/>
            <person name="Mei H."/>
            <person name="Zhang T."/>
            <person name="Gao T."/>
            <person name="Zhang H."/>
        </authorList>
    </citation>
    <scope>NUCLEOTIDE SEQUENCE</scope>
    <source>
        <strain evidence="11">3651</strain>
    </source>
</reference>
<sequence length="141" mass="15124">MDSKSLVSWVMVVIMVCGARSDFAQDKKMCQDQLVSLSSCVNFVSGDAKAPTPSCCSELRKDVSKSKLCLCILVKDRNEPQLGFKLNATLALALIPICHIPSDASVCPELLHLSPNSSEAQIFEQQFNTTSASGGIVDTGN</sequence>
<dbReference type="SUPFAM" id="SSF47699">
    <property type="entry name" value="Bifunctional inhibitor/lipid-transfer protein/seed storage 2S albumin"/>
    <property type="match status" value="1"/>
</dbReference>
<dbReference type="Proteomes" id="UP001293254">
    <property type="component" value="Unassembled WGS sequence"/>
</dbReference>
<dbReference type="InterPro" id="IPR043325">
    <property type="entry name" value="LTSS"/>
</dbReference>
<keyword evidence="4" id="KW-0472">Membrane</keyword>
<reference evidence="11" key="1">
    <citation type="submission" date="2020-06" db="EMBL/GenBank/DDBJ databases">
        <authorList>
            <person name="Li T."/>
            <person name="Hu X."/>
            <person name="Zhang T."/>
            <person name="Song X."/>
            <person name="Zhang H."/>
            <person name="Dai N."/>
            <person name="Sheng W."/>
            <person name="Hou X."/>
            <person name="Wei L."/>
        </authorList>
    </citation>
    <scope>NUCLEOTIDE SEQUENCE</scope>
    <source>
        <strain evidence="11">3651</strain>
        <tissue evidence="11">Leaf</tissue>
    </source>
</reference>
<comment type="caution">
    <text evidence="11">The sequence shown here is derived from an EMBL/GenBank/DDBJ whole genome shotgun (WGS) entry which is preliminary data.</text>
</comment>
<evidence type="ECO:0000256" key="2">
    <source>
        <dbReference type="ARBA" id="ARBA00009748"/>
    </source>
</evidence>
<feature type="domain" description="Bifunctional inhibitor/plant lipid transfer protein/seed storage helical" evidence="10">
    <location>
        <begin position="16"/>
        <end position="107"/>
    </location>
</feature>
<accession>A0AAE1XJU9</accession>
<dbReference type="GO" id="GO:0098552">
    <property type="term" value="C:side of membrane"/>
    <property type="evidence" value="ECO:0007669"/>
    <property type="project" value="UniProtKB-KW"/>
</dbReference>
<dbReference type="Pfam" id="PF14368">
    <property type="entry name" value="LTP_2"/>
    <property type="match status" value="1"/>
</dbReference>
<comment type="similarity">
    <text evidence="2">Belongs to the plant LTP family.</text>
</comment>
<keyword evidence="6" id="KW-1015">Disulfide bond</keyword>
<keyword evidence="3" id="KW-1003">Cell membrane</keyword>
<name>A0AAE1XJU9_9LAMI</name>
<dbReference type="Gene3D" id="1.10.110.10">
    <property type="entry name" value="Plant lipid-transfer and hydrophobic proteins"/>
    <property type="match status" value="1"/>
</dbReference>
<evidence type="ECO:0000313" key="12">
    <source>
        <dbReference type="Proteomes" id="UP001293254"/>
    </source>
</evidence>
<gene>
    <name evidence="11" type="ORF">Salat_2953600</name>
</gene>
<organism evidence="11 12">
    <name type="scientific">Sesamum alatum</name>
    <dbReference type="NCBI Taxonomy" id="300844"/>
    <lineage>
        <taxon>Eukaryota</taxon>
        <taxon>Viridiplantae</taxon>
        <taxon>Streptophyta</taxon>
        <taxon>Embryophyta</taxon>
        <taxon>Tracheophyta</taxon>
        <taxon>Spermatophyta</taxon>
        <taxon>Magnoliopsida</taxon>
        <taxon>eudicotyledons</taxon>
        <taxon>Gunneridae</taxon>
        <taxon>Pentapetalae</taxon>
        <taxon>asterids</taxon>
        <taxon>lamiids</taxon>
        <taxon>Lamiales</taxon>
        <taxon>Pedaliaceae</taxon>
        <taxon>Sesamum</taxon>
    </lineage>
</organism>
<evidence type="ECO:0000256" key="5">
    <source>
        <dbReference type="ARBA" id="ARBA00022729"/>
    </source>
</evidence>
<evidence type="ECO:0000313" key="11">
    <source>
        <dbReference type="EMBL" id="KAK4413064.1"/>
    </source>
</evidence>
<keyword evidence="4" id="KW-0336">GPI-anchor</keyword>
<feature type="signal peptide" evidence="9">
    <location>
        <begin position="1"/>
        <end position="21"/>
    </location>
</feature>
<evidence type="ECO:0000256" key="6">
    <source>
        <dbReference type="ARBA" id="ARBA00023157"/>
    </source>
</evidence>
<keyword evidence="7" id="KW-0325">Glycoprotein</keyword>
<dbReference type="AlphaFoldDB" id="A0AAE1XJU9"/>
<evidence type="ECO:0000256" key="4">
    <source>
        <dbReference type="ARBA" id="ARBA00022622"/>
    </source>
</evidence>